<evidence type="ECO:0000313" key="2">
    <source>
        <dbReference type="EMBL" id="RQP26214.1"/>
    </source>
</evidence>
<organism evidence="2 3">
    <name type="scientific">Piscinibacter terrae</name>
    <dbReference type="NCBI Taxonomy" id="2496871"/>
    <lineage>
        <taxon>Bacteria</taxon>
        <taxon>Pseudomonadati</taxon>
        <taxon>Pseudomonadota</taxon>
        <taxon>Betaproteobacteria</taxon>
        <taxon>Burkholderiales</taxon>
        <taxon>Sphaerotilaceae</taxon>
        <taxon>Piscinibacter</taxon>
    </lineage>
</organism>
<reference evidence="2 3" key="2">
    <citation type="submission" date="2018-12" db="EMBL/GenBank/DDBJ databases">
        <title>Rhizobacter gummiphilus sp. nov., a rubber-degrading bacterium isolated from the soil of a botanical garden in Japan.</title>
        <authorList>
            <person name="Shunsuke S.S."/>
        </authorList>
    </citation>
    <scope>NUCLEOTIDE SEQUENCE [LARGE SCALE GENOMIC DNA]</scope>
    <source>
        <strain evidence="2 3">S-16</strain>
    </source>
</reference>
<dbReference type="RefSeq" id="WP_124538886.1">
    <property type="nucleotide sequence ID" value="NZ_QUSW01000001.1"/>
</dbReference>
<comment type="caution">
    <text evidence="2">The sequence shown here is derived from an EMBL/GenBank/DDBJ whole genome shotgun (WGS) entry which is preliminary data.</text>
</comment>
<reference evidence="2 3" key="1">
    <citation type="submission" date="2018-08" db="EMBL/GenBank/DDBJ databases">
        <authorList>
            <person name="Khan S.A."/>
            <person name="Jeon C.O."/>
            <person name="Chun B.H."/>
            <person name="Jeong S.E."/>
        </authorList>
    </citation>
    <scope>NUCLEOTIDE SEQUENCE [LARGE SCALE GENOMIC DNA]</scope>
    <source>
        <strain evidence="2 3">S-16</strain>
    </source>
</reference>
<keyword evidence="1" id="KW-0812">Transmembrane</keyword>
<proteinExistence type="predicted"/>
<feature type="transmembrane region" description="Helical" evidence="1">
    <location>
        <begin position="27"/>
        <end position="46"/>
    </location>
</feature>
<evidence type="ECO:0000256" key="1">
    <source>
        <dbReference type="SAM" id="Phobius"/>
    </source>
</evidence>
<name>A0A3N7HV91_9BURK</name>
<dbReference type="OrthoDB" id="9155042at2"/>
<sequence>MTLSQFHALKLWHTSHSRERPMEKNTWDIVVTLWVSGWVGGAVALILGAPLAEILCISLLFLPGTYVAWRAKLHRAGRLRCDWISALR</sequence>
<dbReference type="Proteomes" id="UP000267464">
    <property type="component" value="Unassembled WGS sequence"/>
</dbReference>
<keyword evidence="3" id="KW-1185">Reference proteome</keyword>
<accession>A0A3N7HV91</accession>
<keyword evidence="1" id="KW-1133">Transmembrane helix</keyword>
<keyword evidence="1" id="KW-0472">Membrane</keyword>
<dbReference type="EMBL" id="QUSW01000001">
    <property type="protein sequence ID" value="RQP26214.1"/>
    <property type="molecule type" value="Genomic_DNA"/>
</dbReference>
<evidence type="ECO:0000313" key="3">
    <source>
        <dbReference type="Proteomes" id="UP000267464"/>
    </source>
</evidence>
<gene>
    <name evidence="2" type="ORF">DZC73_04050</name>
</gene>
<dbReference type="AlphaFoldDB" id="A0A3N7HV91"/>
<protein>
    <submittedName>
        <fullName evidence="2">Uncharacterized protein</fullName>
    </submittedName>
</protein>